<dbReference type="Gene3D" id="2.60.300.12">
    <property type="entry name" value="HesB-like domain"/>
    <property type="match status" value="1"/>
</dbReference>
<dbReference type="InterPro" id="IPR008326">
    <property type="entry name" value="PdhI-like"/>
</dbReference>
<reference evidence="3 4" key="1">
    <citation type="submission" date="2014-04" db="EMBL/GenBank/DDBJ databases">
        <title>Whole genome shotgun sequence of Geobacillus caldoxylosilyticus NBRC 107762.</title>
        <authorList>
            <person name="Hosoyama A."/>
            <person name="Hosoyama Y."/>
            <person name="Katano-Makiyama Y."/>
            <person name="Tsuchikane K."/>
            <person name="Ohji S."/>
            <person name="Ichikawa N."/>
            <person name="Yamazoe A."/>
            <person name="Fujita N."/>
        </authorList>
    </citation>
    <scope>NUCLEOTIDE SEQUENCE [LARGE SCALE GENOMIC DNA]</scope>
    <source>
        <strain evidence="3 4">NBRC 107762</strain>
    </source>
</reference>
<organism evidence="3 4">
    <name type="scientific">Parageobacillus caldoxylosilyticus NBRC 107762</name>
    <dbReference type="NCBI Taxonomy" id="1220594"/>
    <lineage>
        <taxon>Bacteria</taxon>
        <taxon>Bacillati</taxon>
        <taxon>Bacillota</taxon>
        <taxon>Bacilli</taxon>
        <taxon>Bacillales</taxon>
        <taxon>Anoxybacillaceae</taxon>
        <taxon>Saccharococcus</taxon>
    </lineage>
</organism>
<dbReference type="OrthoDB" id="1645729at2"/>
<dbReference type="PIRSF" id="PIRSF034852">
    <property type="entry name" value="UCP034852"/>
    <property type="match status" value="1"/>
</dbReference>
<evidence type="ECO:0000313" key="3">
    <source>
        <dbReference type="EMBL" id="GAJ40062.1"/>
    </source>
</evidence>
<evidence type="ECO:0000259" key="2">
    <source>
        <dbReference type="Pfam" id="PF01521"/>
    </source>
</evidence>
<dbReference type="RefSeq" id="WP_017437398.1">
    <property type="nucleotide sequence ID" value="NZ_BAWO01000031.1"/>
</dbReference>
<protein>
    <recommendedName>
        <fullName evidence="2">Core domain-containing protein</fullName>
    </recommendedName>
</protein>
<gene>
    <name evidence="3" type="ORF">GCA01S_031_00680</name>
</gene>
<evidence type="ECO:0000256" key="1">
    <source>
        <dbReference type="ARBA" id="ARBA00006718"/>
    </source>
</evidence>
<keyword evidence="4" id="KW-1185">Reference proteome</keyword>
<accession>A0A023DFN3</accession>
<name>A0A023DFN3_9BACL</name>
<comment type="caution">
    <text evidence="3">The sequence shown here is derived from an EMBL/GenBank/DDBJ whole genome shotgun (WGS) entry which is preliminary data.</text>
</comment>
<comment type="similarity">
    <text evidence="1">Belongs to the HesB/IscA family.</text>
</comment>
<evidence type="ECO:0000313" key="4">
    <source>
        <dbReference type="Proteomes" id="UP000023561"/>
    </source>
</evidence>
<dbReference type="SUPFAM" id="SSF89360">
    <property type="entry name" value="HesB-like domain"/>
    <property type="match status" value="1"/>
</dbReference>
<dbReference type="InterPro" id="IPR035903">
    <property type="entry name" value="HesB-like_dom_sf"/>
</dbReference>
<dbReference type="Pfam" id="PF01521">
    <property type="entry name" value="Fe-S_biosyn"/>
    <property type="match status" value="1"/>
</dbReference>
<dbReference type="AlphaFoldDB" id="A0A023DFN3"/>
<dbReference type="Proteomes" id="UP000023561">
    <property type="component" value="Unassembled WGS sequence"/>
</dbReference>
<feature type="domain" description="Core" evidence="2">
    <location>
        <begin position="1"/>
        <end position="87"/>
    </location>
</feature>
<dbReference type="GeneID" id="301191289"/>
<dbReference type="EMBL" id="BAWO01000031">
    <property type="protein sequence ID" value="GAJ40062.1"/>
    <property type="molecule type" value="Genomic_DNA"/>
</dbReference>
<dbReference type="InterPro" id="IPR000361">
    <property type="entry name" value="ATAP_core_dom"/>
</dbReference>
<sequence length="95" mass="10912">MNIIITPKALDWFKKEMDLQAGDAIRFFARYGGCSTVQKGFSLGMAKEDPIEPVAQTTVDGITFFVEDQDRWYFDDHNLTVDVNEKTDEPMFIIQ</sequence>
<proteinExistence type="inferred from homology"/>